<keyword evidence="1" id="KW-1133">Transmembrane helix</keyword>
<name>A0ABW3CAT7_9ACTN</name>
<dbReference type="Proteomes" id="UP001597083">
    <property type="component" value="Unassembled WGS sequence"/>
</dbReference>
<sequence>MRRCNLRGLPFIAGVVYAAWISFMTVGYWSGRKEELFGRLGNFIANITESTGGRLSESSGETQTIQQLRILIAVVVVSLAMAGLLRRRSRGIDDRVLLVLLVVPFSSFGLQNYGGEIALRIYFFMLPAACLLIAYLFFPQPFDAPAVRDPKVRVRFGWLRTGAR</sequence>
<proteinExistence type="predicted"/>
<keyword evidence="1" id="KW-0812">Transmembrane</keyword>
<feature type="transmembrane region" description="Helical" evidence="1">
    <location>
        <begin position="119"/>
        <end position="138"/>
    </location>
</feature>
<feature type="transmembrane region" description="Helical" evidence="1">
    <location>
        <begin position="9"/>
        <end position="30"/>
    </location>
</feature>
<dbReference type="EMBL" id="JBHTIR010000441">
    <property type="protein sequence ID" value="MFD0851408.1"/>
    <property type="molecule type" value="Genomic_DNA"/>
</dbReference>
<evidence type="ECO:0000256" key="1">
    <source>
        <dbReference type="SAM" id="Phobius"/>
    </source>
</evidence>
<feature type="transmembrane region" description="Helical" evidence="1">
    <location>
        <begin position="96"/>
        <end position="113"/>
    </location>
</feature>
<organism evidence="2 3">
    <name type="scientific">Actinomadura adrarensis</name>
    <dbReference type="NCBI Taxonomy" id="1819600"/>
    <lineage>
        <taxon>Bacteria</taxon>
        <taxon>Bacillati</taxon>
        <taxon>Actinomycetota</taxon>
        <taxon>Actinomycetes</taxon>
        <taxon>Streptosporangiales</taxon>
        <taxon>Thermomonosporaceae</taxon>
        <taxon>Actinomadura</taxon>
    </lineage>
</organism>
<gene>
    <name evidence="2" type="ORF">ACFQ07_04220</name>
</gene>
<comment type="caution">
    <text evidence="2">The sequence shown here is derived from an EMBL/GenBank/DDBJ whole genome shotgun (WGS) entry which is preliminary data.</text>
</comment>
<keyword evidence="3" id="KW-1185">Reference proteome</keyword>
<protein>
    <submittedName>
        <fullName evidence="2">Uncharacterized protein</fullName>
    </submittedName>
</protein>
<keyword evidence="1" id="KW-0472">Membrane</keyword>
<feature type="transmembrane region" description="Helical" evidence="1">
    <location>
        <begin position="65"/>
        <end position="84"/>
    </location>
</feature>
<reference evidence="3" key="1">
    <citation type="journal article" date="2019" name="Int. J. Syst. Evol. Microbiol.">
        <title>The Global Catalogue of Microorganisms (GCM) 10K type strain sequencing project: providing services to taxonomists for standard genome sequencing and annotation.</title>
        <authorList>
            <consortium name="The Broad Institute Genomics Platform"/>
            <consortium name="The Broad Institute Genome Sequencing Center for Infectious Disease"/>
            <person name="Wu L."/>
            <person name="Ma J."/>
        </authorList>
    </citation>
    <scope>NUCLEOTIDE SEQUENCE [LARGE SCALE GENOMIC DNA]</scope>
    <source>
        <strain evidence="3">JCM 31696</strain>
    </source>
</reference>
<accession>A0ABW3CAT7</accession>
<evidence type="ECO:0000313" key="2">
    <source>
        <dbReference type="EMBL" id="MFD0851408.1"/>
    </source>
</evidence>
<feature type="non-terminal residue" evidence="2">
    <location>
        <position position="164"/>
    </location>
</feature>
<evidence type="ECO:0000313" key="3">
    <source>
        <dbReference type="Proteomes" id="UP001597083"/>
    </source>
</evidence>